<dbReference type="Proteomes" id="UP000886501">
    <property type="component" value="Unassembled WGS sequence"/>
</dbReference>
<protein>
    <submittedName>
        <fullName evidence="1">Uncharacterized protein</fullName>
    </submittedName>
</protein>
<evidence type="ECO:0000313" key="1">
    <source>
        <dbReference type="EMBL" id="KAF9646461.1"/>
    </source>
</evidence>
<comment type="caution">
    <text evidence="1">The sequence shown here is derived from an EMBL/GenBank/DDBJ whole genome shotgun (WGS) entry which is preliminary data.</text>
</comment>
<reference evidence="1" key="2">
    <citation type="journal article" date="2020" name="Nat. Commun.">
        <title>Large-scale genome sequencing of mycorrhizal fungi provides insights into the early evolution of symbiotic traits.</title>
        <authorList>
            <person name="Miyauchi S."/>
            <person name="Kiss E."/>
            <person name="Kuo A."/>
            <person name="Drula E."/>
            <person name="Kohler A."/>
            <person name="Sanchez-Garcia M."/>
            <person name="Morin E."/>
            <person name="Andreopoulos B."/>
            <person name="Barry K.W."/>
            <person name="Bonito G."/>
            <person name="Buee M."/>
            <person name="Carver A."/>
            <person name="Chen C."/>
            <person name="Cichocki N."/>
            <person name="Clum A."/>
            <person name="Culley D."/>
            <person name="Crous P.W."/>
            <person name="Fauchery L."/>
            <person name="Girlanda M."/>
            <person name="Hayes R.D."/>
            <person name="Keri Z."/>
            <person name="LaButti K."/>
            <person name="Lipzen A."/>
            <person name="Lombard V."/>
            <person name="Magnuson J."/>
            <person name="Maillard F."/>
            <person name="Murat C."/>
            <person name="Nolan M."/>
            <person name="Ohm R.A."/>
            <person name="Pangilinan J."/>
            <person name="Pereira M.F."/>
            <person name="Perotto S."/>
            <person name="Peter M."/>
            <person name="Pfister S."/>
            <person name="Riley R."/>
            <person name="Sitrit Y."/>
            <person name="Stielow J.B."/>
            <person name="Szollosi G."/>
            <person name="Zifcakova L."/>
            <person name="Stursova M."/>
            <person name="Spatafora J.W."/>
            <person name="Tedersoo L."/>
            <person name="Vaario L.M."/>
            <person name="Yamada A."/>
            <person name="Yan M."/>
            <person name="Wang P."/>
            <person name="Xu J."/>
            <person name="Bruns T."/>
            <person name="Baldrian P."/>
            <person name="Vilgalys R."/>
            <person name="Dunand C."/>
            <person name="Henrissat B."/>
            <person name="Grigoriev I.V."/>
            <person name="Hibbett D."/>
            <person name="Nagy L.G."/>
            <person name="Martin F.M."/>
        </authorList>
    </citation>
    <scope>NUCLEOTIDE SEQUENCE</scope>
    <source>
        <strain evidence="1">P2</strain>
    </source>
</reference>
<name>A0ACB6ZA53_THEGA</name>
<keyword evidence="2" id="KW-1185">Reference proteome</keyword>
<evidence type="ECO:0000313" key="2">
    <source>
        <dbReference type="Proteomes" id="UP000886501"/>
    </source>
</evidence>
<gene>
    <name evidence="1" type="ORF">BDM02DRAFT_3099751</name>
</gene>
<sequence length="489" mass="54261">MVGSLDSAPEDVLLEVFLRCSVLDILSLKQTCRVLHAHGSNDYLWHRIVPTIRIPLEIPADVDTGSLSGAELQKIVIKAIRLEHNWRKPTSRITRVTPVLQGTSGVPIDEMRLLPGARWLVTAQRNRLLGRLSTTISLWCLEDVNAIYRSARIEITGTYRDFATISHPDCSWVSLAIGMCIGNHEEIQVYRFPMLDRHDFTHVLPLLVRSIPRPRDLPGVIHEVSIHGDIVATSFVVADDAVNHHHQLLLINHTTGAQRLVDPKFVERFTNFSVRLAHGQIILVGILNQSFAMRIYDLPETIFPGKSPSPESQGEGLGPIAFGFNVTPIPGLSFPDFAISDSINIPPVGRCSRFSMVAFDVRGSRAGGGHLVHFCTENMNGDGQPPSQPRVIEPRKFTVPGSTSIEVVKIGTRGHRAVWLEHDWELQKFRLMKLSAPVGHGKPSVGVLLPPDPELPFSPRECQSLAFDEVTGRVCLGLYTGDLYILDFV</sequence>
<reference evidence="1" key="1">
    <citation type="submission" date="2019-10" db="EMBL/GenBank/DDBJ databases">
        <authorList>
            <consortium name="DOE Joint Genome Institute"/>
            <person name="Kuo A."/>
            <person name="Miyauchi S."/>
            <person name="Kiss E."/>
            <person name="Drula E."/>
            <person name="Kohler A."/>
            <person name="Sanchez-Garcia M."/>
            <person name="Andreopoulos B."/>
            <person name="Barry K.W."/>
            <person name="Bonito G."/>
            <person name="Buee M."/>
            <person name="Carver A."/>
            <person name="Chen C."/>
            <person name="Cichocki N."/>
            <person name="Clum A."/>
            <person name="Culley D."/>
            <person name="Crous P.W."/>
            <person name="Fauchery L."/>
            <person name="Girlanda M."/>
            <person name="Hayes R."/>
            <person name="Keri Z."/>
            <person name="Labutti K."/>
            <person name="Lipzen A."/>
            <person name="Lombard V."/>
            <person name="Magnuson J."/>
            <person name="Maillard F."/>
            <person name="Morin E."/>
            <person name="Murat C."/>
            <person name="Nolan M."/>
            <person name="Ohm R."/>
            <person name="Pangilinan J."/>
            <person name="Pereira M."/>
            <person name="Perotto S."/>
            <person name="Peter M."/>
            <person name="Riley R."/>
            <person name="Sitrit Y."/>
            <person name="Stielow B."/>
            <person name="Szollosi G."/>
            <person name="Zifcakova L."/>
            <person name="Stursova M."/>
            <person name="Spatafora J.W."/>
            <person name="Tedersoo L."/>
            <person name="Vaario L.-M."/>
            <person name="Yamada A."/>
            <person name="Yan M."/>
            <person name="Wang P."/>
            <person name="Xu J."/>
            <person name="Bruns T."/>
            <person name="Baldrian P."/>
            <person name="Vilgalys R."/>
            <person name="Henrissat B."/>
            <person name="Grigoriev I.V."/>
            <person name="Hibbett D."/>
            <person name="Nagy L.G."/>
            <person name="Martin F.M."/>
        </authorList>
    </citation>
    <scope>NUCLEOTIDE SEQUENCE</scope>
    <source>
        <strain evidence="1">P2</strain>
    </source>
</reference>
<dbReference type="EMBL" id="MU118057">
    <property type="protein sequence ID" value="KAF9646461.1"/>
    <property type="molecule type" value="Genomic_DNA"/>
</dbReference>
<proteinExistence type="predicted"/>
<accession>A0ACB6ZA53</accession>
<organism evidence="1 2">
    <name type="scientific">Thelephora ganbajun</name>
    <name type="common">Ganba fungus</name>
    <dbReference type="NCBI Taxonomy" id="370292"/>
    <lineage>
        <taxon>Eukaryota</taxon>
        <taxon>Fungi</taxon>
        <taxon>Dikarya</taxon>
        <taxon>Basidiomycota</taxon>
        <taxon>Agaricomycotina</taxon>
        <taxon>Agaricomycetes</taxon>
        <taxon>Thelephorales</taxon>
        <taxon>Thelephoraceae</taxon>
        <taxon>Thelephora</taxon>
    </lineage>
</organism>